<evidence type="ECO:0000256" key="3">
    <source>
        <dbReference type="PROSITE-ProRule" id="PRU00023"/>
    </source>
</evidence>
<dbReference type="PRINTS" id="PR01415">
    <property type="entry name" value="ANKYRIN"/>
</dbReference>
<dbReference type="AlphaFoldDB" id="A0A3N4KKN7"/>
<feature type="non-terminal residue" evidence="4">
    <location>
        <position position="132"/>
    </location>
</feature>
<feature type="repeat" description="ANK" evidence="3">
    <location>
        <begin position="50"/>
        <end position="82"/>
    </location>
</feature>
<name>A0A3N4KKN7_9PEZI</name>
<evidence type="ECO:0000256" key="2">
    <source>
        <dbReference type="ARBA" id="ARBA00023043"/>
    </source>
</evidence>
<protein>
    <submittedName>
        <fullName evidence="4">Ankyrin</fullName>
    </submittedName>
</protein>
<sequence length="132" mass="13769">MKELLDRGCDIDSRDSHGNTPLVTAASFGRERVVLFLVARGADVHSLGGGGRSALYYSCKNGMVDAAKILLERGADIGFKVNGLDALNHATRAGHAAVVQTLSDAHADSSSAHYADVNIQGEEYGTALQAAA</sequence>
<dbReference type="Gene3D" id="1.25.40.20">
    <property type="entry name" value="Ankyrin repeat-containing domain"/>
    <property type="match status" value="1"/>
</dbReference>
<keyword evidence="5" id="KW-1185">Reference proteome</keyword>
<evidence type="ECO:0000313" key="4">
    <source>
        <dbReference type="EMBL" id="RPB06365.1"/>
    </source>
</evidence>
<dbReference type="InterPro" id="IPR036770">
    <property type="entry name" value="Ankyrin_rpt-contain_sf"/>
</dbReference>
<accession>A0A3N4KKN7</accession>
<keyword evidence="1" id="KW-0677">Repeat</keyword>
<dbReference type="Proteomes" id="UP000277580">
    <property type="component" value="Unassembled WGS sequence"/>
</dbReference>
<dbReference type="Pfam" id="PF12796">
    <property type="entry name" value="Ank_2"/>
    <property type="match status" value="2"/>
</dbReference>
<dbReference type="PANTHER" id="PTHR24193:SF121">
    <property type="entry name" value="ADA2A-CONTAINING COMPLEX COMPONENT 3, ISOFORM D"/>
    <property type="match status" value="1"/>
</dbReference>
<dbReference type="STRING" id="1392247.A0A3N4KKN7"/>
<dbReference type="SUPFAM" id="SSF48403">
    <property type="entry name" value="Ankyrin repeat"/>
    <property type="match status" value="1"/>
</dbReference>
<organism evidence="4 5">
    <name type="scientific">Morchella conica CCBAS932</name>
    <dbReference type="NCBI Taxonomy" id="1392247"/>
    <lineage>
        <taxon>Eukaryota</taxon>
        <taxon>Fungi</taxon>
        <taxon>Dikarya</taxon>
        <taxon>Ascomycota</taxon>
        <taxon>Pezizomycotina</taxon>
        <taxon>Pezizomycetes</taxon>
        <taxon>Pezizales</taxon>
        <taxon>Morchellaceae</taxon>
        <taxon>Morchella</taxon>
    </lineage>
</organism>
<dbReference type="GO" id="GO:0005634">
    <property type="term" value="C:nucleus"/>
    <property type="evidence" value="ECO:0007669"/>
    <property type="project" value="TreeGrafter"/>
</dbReference>
<dbReference type="GO" id="GO:0045944">
    <property type="term" value="P:positive regulation of transcription by RNA polymerase II"/>
    <property type="evidence" value="ECO:0007669"/>
    <property type="project" value="TreeGrafter"/>
</dbReference>
<dbReference type="EMBL" id="ML119408">
    <property type="protein sequence ID" value="RPB06365.1"/>
    <property type="molecule type" value="Genomic_DNA"/>
</dbReference>
<evidence type="ECO:0000256" key="1">
    <source>
        <dbReference type="ARBA" id="ARBA00022737"/>
    </source>
</evidence>
<dbReference type="SMART" id="SM00248">
    <property type="entry name" value="ANK"/>
    <property type="match status" value="3"/>
</dbReference>
<reference evidence="4 5" key="1">
    <citation type="journal article" date="2018" name="Nat. Ecol. Evol.">
        <title>Pezizomycetes genomes reveal the molecular basis of ectomycorrhizal truffle lifestyle.</title>
        <authorList>
            <person name="Murat C."/>
            <person name="Payen T."/>
            <person name="Noel B."/>
            <person name="Kuo A."/>
            <person name="Morin E."/>
            <person name="Chen J."/>
            <person name="Kohler A."/>
            <person name="Krizsan K."/>
            <person name="Balestrini R."/>
            <person name="Da Silva C."/>
            <person name="Montanini B."/>
            <person name="Hainaut M."/>
            <person name="Levati E."/>
            <person name="Barry K.W."/>
            <person name="Belfiori B."/>
            <person name="Cichocki N."/>
            <person name="Clum A."/>
            <person name="Dockter R.B."/>
            <person name="Fauchery L."/>
            <person name="Guy J."/>
            <person name="Iotti M."/>
            <person name="Le Tacon F."/>
            <person name="Lindquist E.A."/>
            <person name="Lipzen A."/>
            <person name="Malagnac F."/>
            <person name="Mello A."/>
            <person name="Molinier V."/>
            <person name="Miyauchi S."/>
            <person name="Poulain J."/>
            <person name="Riccioni C."/>
            <person name="Rubini A."/>
            <person name="Sitrit Y."/>
            <person name="Splivallo R."/>
            <person name="Traeger S."/>
            <person name="Wang M."/>
            <person name="Zifcakova L."/>
            <person name="Wipf D."/>
            <person name="Zambonelli A."/>
            <person name="Paolocci F."/>
            <person name="Nowrousian M."/>
            <person name="Ottonello S."/>
            <person name="Baldrian P."/>
            <person name="Spatafora J.W."/>
            <person name="Henrissat B."/>
            <person name="Nagy L.G."/>
            <person name="Aury J.M."/>
            <person name="Wincker P."/>
            <person name="Grigoriev I.V."/>
            <person name="Bonfante P."/>
            <person name="Martin F.M."/>
        </authorList>
    </citation>
    <scope>NUCLEOTIDE SEQUENCE [LARGE SCALE GENOMIC DNA]</scope>
    <source>
        <strain evidence="4 5">CCBAS932</strain>
    </source>
</reference>
<dbReference type="OrthoDB" id="426293at2759"/>
<gene>
    <name evidence="4" type="ORF">P167DRAFT_497779</name>
</gene>
<evidence type="ECO:0000313" key="5">
    <source>
        <dbReference type="Proteomes" id="UP000277580"/>
    </source>
</evidence>
<dbReference type="InParanoid" id="A0A3N4KKN7"/>
<dbReference type="PANTHER" id="PTHR24193">
    <property type="entry name" value="ANKYRIN REPEAT PROTEIN"/>
    <property type="match status" value="1"/>
</dbReference>
<proteinExistence type="predicted"/>
<feature type="repeat" description="ANK" evidence="3">
    <location>
        <begin position="17"/>
        <end position="49"/>
    </location>
</feature>
<dbReference type="GO" id="GO:0000976">
    <property type="term" value="F:transcription cis-regulatory region binding"/>
    <property type="evidence" value="ECO:0007669"/>
    <property type="project" value="TreeGrafter"/>
</dbReference>
<dbReference type="InterPro" id="IPR002110">
    <property type="entry name" value="Ankyrin_rpt"/>
</dbReference>
<dbReference type="PROSITE" id="PS50088">
    <property type="entry name" value="ANK_REPEAT"/>
    <property type="match status" value="2"/>
</dbReference>
<dbReference type="InterPro" id="IPR050663">
    <property type="entry name" value="Ankyrin-SOCS_Box"/>
</dbReference>
<dbReference type="PROSITE" id="PS50297">
    <property type="entry name" value="ANK_REP_REGION"/>
    <property type="match status" value="2"/>
</dbReference>
<keyword evidence="2 3" id="KW-0040">ANK repeat</keyword>